<name>A0A7Y7XLA1_9PSED</name>
<dbReference type="InterPro" id="IPR001343">
    <property type="entry name" value="Hemolysn_Ca-bd"/>
</dbReference>
<dbReference type="InterPro" id="IPR050557">
    <property type="entry name" value="RTX_toxin/Mannuronan_C5-epim"/>
</dbReference>
<evidence type="ECO:0000256" key="1">
    <source>
        <dbReference type="ARBA" id="ARBA00004613"/>
    </source>
</evidence>
<protein>
    <submittedName>
        <fullName evidence="5">RTX toxin</fullName>
    </submittedName>
</protein>
<dbReference type="InterPro" id="IPR010566">
    <property type="entry name" value="Haemolys_ca-bd"/>
</dbReference>
<comment type="subcellular location">
    <subcellularLocation>
        <location evidence="1">Secreted</location>
    </subcellularLocation>
</comment>
<dbReference type="InterPro" id="IPR018511">
    <property type="entry name" value="Hemolysin-typ_Ca-bd_CS"/>
</dbReference>
<dbReference type="PRINTS" id="PR00313">
    <property type="entry name" value="CABNDNGRPT"/>
</dbReference>
<keyword evidence="3" id="KW-0106">Calcium</keyword>
<evidence type="ECO:0000259" key="4">
    <source>
        <dbReference type="Pfam" id="PF06594"/>
    </source>
</evidence>
<evidence type="ECO:0000313" key="5">
    <source>
        <dbReference type="EMBL" id="NWC00949.1"/>
    </source>
</evidence>
<dbReference type="Pfam" id="PF06594">
    <property type="entry name" value="HCBP_related"/>
    <property type="match status" value="1"/>
</dbReference>
<organism evidence="5 6">
    <name type="scientific">Pseudomonas gingeri</name>
    <dbReference type="NCBI Taxonomy" id="117681"/>
    <lineage>
        <taxon>Bacteria</taxon>
        <taxon>Pseudomonadati</taxon>
        <taxon>Pseudomonadota</taxon>
        <taxon>Gammaproteobacteria</taxon>
        <taxon>Pseudomonadales</taxon>
        <taxon>Pseudomonadaceae</taxon>
        <taxon>Pseudomonas</taxon>
    </lineage>
</organism>
<evidence type="ECO:0000256" key="3">
    <source>
        <dbReference type="ARBA" id="ARBA00022837"/>
    </source>
</evidence>
<dbReference type="GO" id="GO:0005576">
    <property type="term" value="C:extracellular region"/>
    <property type="evidence" value="ECO:0007669"/>
    <property type="project" value="UniProtKB-SubCell"/>
</dbReference>
<comment type="caution">
    <text evidence="5">The sequence shown here is derived from an EMBL/GenBank/DDBJ whole genome shotgun (WGS) entry which is preliminary data.</text>
</comment>
<dbReference type="Pfam" id="PF00353">
    <property type="entry name" value="HemolysinCabind"/>
    <property type="match status" value="2"/>
</dbReference>
<feature type="non-terminal residue" evidence="5">
    <location>
        <position position="186"/>
    </location>
</feature>
<dbReference type="SUPFAM" id="SSF51120">
    <property type="entry name" value="beta-Roll"/>
    <property type="match status" value="1"/>
</dbReference>
<dbReference type="EMBL" id="JACAQB010000049">
    <property type="protein sequence ID" value="NWC00949.1"/>
    <property type="molecule type" value="Genomic_DNA"/>
</dbReference>
<evidence type="ECO:0000313" key="6">
    <source>
        <dbReference type="Proteomes" id="UP000539985"/>
    </source>
</evidence>
<dbReference type="Gene3D" id="2.150.10.10">
    <property type="entry name" value="Serralysin-like metalloprotease, C-terminal"/>
    <property type="match status" value="2"/>
</dbReference>
<dbReference type="PANTHER" id="PTHR38340">
    <property type="entry name" value="S-LAYER PROTEIN"/>
    <property type="match status" value="1"/>
</dbReference>
<dbReference type="Proteomes" id="UP000539985">
    <property type="component" value="Unassembled WGS sequence"/>
</dbReference>
<evidence type="ECO:0000256" key="2">
    <source>
        <dbReference type="ARBA" id="ARBA00022525"/>
    </source>
</evidence>
<dbReference type="InterPro" id="IPR011049">
    <property type="entry name" value="Serralysin-like_metalloprot_C"/>
</dbReference>
<dbReference type="AlphaFoldDB" id="A0A7Y7XLA1"/>
<feature type="domain" description="Haemolysin-type calcium binding-related" evidence="4">
    <location>
        <begin position="2"/>
        <end position="40"/>
    </location>
</feature>
<dbReference type="PROSITE" id="PS00330">
    <property type="entry name" value="HEMOLYSIN_CALCIUM"/>
    <property type="match status" value="2"/>
</dbReference>
<dbReference type="PANTHER" id="PTHR38340:SF1">
    <property type="entry name" value="S-LAYER PROTEIN"/>
    <property type="match status" value="1"/>
</dbReference>
<gene>
    <name evidence="5" type="ORF">HX882_34330</name>
</gene>
<sequence>MAGTSDKVTISGFFYQDSTANPYNPVQQVQFADGTVWSPAAITATLLAGTAGNDNLRGTSADDTLSGGLGNDTLNGAGGNDLVDGGDGDDVLYGDIGNDTLLGGAGNDSLDGGAGDDVLDGGTGNDTLAGGVGNNTYLFGRGDGQDVVSVSYDTSLGKFNTLQFKAGVGPGDIVGRQVYDYQMGSS</sequence>
<reference evidence="5 6" key="1">
    <citation type="submission" date="2020-04" db="EMBL/GenBank/DDBJ databases">
        <title>Molecular characterization of pseudomonads from Agaricus bisporus reveal novel blotch 2 pathogens in Western Europe.</title>
        <authorList>
            <person name="Taparia T."/>
            <person name="Krijger M."/>
            <person name="Haynes E."/>
            <person name="Elpinstone J.G."/>
            <person name="Noble R."/>
            <person name="Van Der Wolf J."/>
        </authorList>
    </citation>
    <scope>NUCLEOTIDE SEQUENCE [LARGE SCALE GENOMIC DNA]</scope>
    <source>
        <strain evidence="5 6">H7001</strain>
    </source>
</reference>
<accession>A0A7Y7XLA1</accession>
<proteinExistence type="predicted"/>
<dbReference type="GO" id="GO:0005509">
    <property type="term" value="F:calcium ion binding"/>
    <property type="evidence" value="ECO:0007669"/>
    <property type="project" value="InterPro"/>
</dbReference>
<keyword evidence="2" id="KW-0964">Secreted</keyword>